<dbReference type="AlphaFoldDB" id="A0A2K8SDI7"/>
<keyword evidence="2" id="KW-1185">Reference proteome</keyword>
<dbReference type="OrthoDB" id="1201990at2"/>
<dbReference type="EMBL" id="CP025057">
    <property type="protein sequence ID" value="AUB31519.1"/>
    <property type="molecule type" value="Genomic_DNA"/>
</dbReference>
<reference evidence="1 2" key="1">
    <citation type="submission" date="2017-12" db="EMBL/GenBank/DDBJ databases">
        <title>Complete genome sequence of Spiroplasma floricola 23-6 (ATCC 29989).</title>
        <authorList>
            <person name="Tsai Y.-M."/>
            <person name="Wu P.-S."/>
            <person name="Lo W.-S."/>
            <person name="Kuo C.-H."/>
        </authorList>
    </citation>
    <scope>NUCLEOTIDE SEQUENCE [LARGE SCALE GENOMIC DNA]</scope>
    <source>
        <strain evidence="1 2">23-6</strain>
    </source>
</reference>
<proteinExistence type="predicted"/>
<dbReference type="RefSeq" id="WP_157806933.1">
    <property type="nucleotide sequence ID" value="NZ_CP025057.1"/>
</dbReference>
<evidence type="ECO:0000313" key="1">
    <source>
        <dbReference type="EMBL" id="AUB31519.1"/>
    </source>
</evidence>
<dbReference type="KEGG" id="sfz:SFLOR_v1c04670"/>
<accession>A0A2K8SDI7</accession>
<organism evidence="1 2">
    <name type="scientific">Spiroplasma floricola 23-6</name>
    <dbReference type="NCBI Taxonomy" id="1336749"/>
    <lineage>
        <taxon>Bacteria</taxon>
        <taxon>Bacillati</taxon>
        <taxon>Mycoplasmatota</taxon>
        <taxon>Mollicutes</taxon>
        <taxon>Entomoplasmatales</taxon>
        <taxon>Spiroplasmataceae</taxon>
        <taxon>Spiroplasma</taxon>
    </lineage>
</organism>
<dbReference type="Proteomes" id="UP000231823">
    <property type="component" value="Chromosome"/>
</dbReference>
<gene>
    <name evidence="1" type="ORF">SFLOR_v1c04670</name>
</gene>
<evidence type="ECO:0000313" key="2">
    <source>
        <dbReference type="Proteomes" id="UP000231823"/>
    </source>
</evidence>
<protein>
    <submittedName>
        <fullName evidence="1">Uncharacterized protein</fullName>
    </submittedName>
</protein>
<sequence>MSDNLIIQIIGLYEKDNRNLAKYLSKKYSMIFLDISYFTNNNKKEMIDKYSSFILNNKDFIITGSMSELIYSSFYNRDYLIWLDKKDEEKINNNIKIHKFNSLYKEFVMAKSFKIIIDSNLNLKDQEKIFLSIMEKNNYDYIQGKNK</sequence>
<name>A0A2K8SDI7_9MOLU</name>